<sequence length="16" mass="2021">MRRERTLCMCDLAFLY</sequence>
<reference evidence="1" key="2">
    <citation type="journal article" date="2015" name="Fish Shellfish Immunol.">
        <title>Early steps in the European eel (Anguilla anguilla)-Vibrio vulnificus interaction in the gills: Role of the RtxA13 toxin.</title>
        <authorList>
            <person name="Callol A."/>
            <person name="Pajuelo D."/>
            <person name="Ebbesson L."/>
            <person name="Teles M."/>
            <person name="MacKenzie S."/>
            <person name="Amaro C."/>
        </authorList>
    </citation>
    <scope>NUCLEOTIDE SEQUENCE</scope>
</reference>
<organism evidence="1">
    <name type="scientific">Anguilla anguilla</name>
    <name type="common">European freshwater eel</name>
    <name type="synonym">Muraena anguilla</name>
    <dbReference type="NCBI Taxonomy" id="7936"/>
    <lineage>
        <taxon>Eukaryota</taxon>
        <taxon>Metazoa</taxon>
        <taxon>Chordata</taxon>
        <taxon>Craniata</taxon>
        <taxon>Vertebrata</taxon>
        <taxon>Euteleostomi</taxon>
        <taxon>Actinopterygii</taxon>
        <taxon>Neopterygii</taxon>
        <taxon>Teleostei</taxon>
        <taxon>Anguilliformes</taxon>
        <taxon>Anguillidae</taxon>
        <taxon>Anguilla</taxon>
    </lineage>
</organism>
<accession>A0A0E9TRA3</accession>
<evidence type="ECO:0000313" key="1">
    <source>
        <dbReference type="EMBL" id="JAH55987.1"/>
    </source>
</evidence>
<name>A0A0E9TRA3_ANGAN</name>
<reference evidence="1" key="1">
    <citation type="submission" date="2014-11" db="EMBL/GenBank/DDBJ databases">
        <authorList>
            <person name="Amaro Gonzalez C."/>
        </authorList>
    </citation>
    <scope>NUCLEOTIDE SEQUENCE</scope>
</reference>
<proteinExistence type="predicted"/>
<dbReference type="EMBL" id="GBXM01052590">
    <property type="protein sequence ID" value="JAH55987.1"/>
    <property type="molecule type" value="Transcribed_RNA"/>
</dbReference>
<protein>
    <submittedName>
        <fullName evidence="1">Uncharacterized protein</fullName>
    </submittedName>
</protein>
<dbReference type="AlphaFoldDB" id="A0A0E9TRA3"/>